<organism evidence="1 2">
    <name type="scientific">Penaeus vannamei</name>
    <name type="common">Whiteleg shrimp</name>
    <name type="synonym">Litopenaeus vannamei</name>
    <dbReference type="NCBI Taxonomy" id="6689"/>
    <lineage>
        <taxon>Eukaryota</taxon>
        <taxon>Metazoa</taxon>
        <taxon>Ecdysozoa</taxon>
        <taxon>Arthropoda</taxon>
        <taxon>Crustacea</taxon>
        <taxon>Multicrustacea</taxon>
        <taxon>Malacostraca</taxon>
        <taxon>Eumalacostraca</taxon>
        <taxon>Eucarida</taxon>
        <taxon>Decapoda</taxon>
        <taxon>Dendrobranchiata</taxon>
        <taxon>Penaeoidea</taxon>
        <taxon>Penaeidae</taxon>
        <taxon>Penaeus</taxon>
    </lineage>
</organism>
<dbReference type="Proteomes" id="UP000283509">
    <property type="component" value="Unassembled WGS sequence"/>
</dbReference>
<evidence type="ECO:0000313" key="1">
    <source>
        <dbReference type="EMBL" id="ROT66237.1"/>
    </source>
</evidence>
<evidence type="ECO:0000313" key="2">
    <source>
        <dbReference type="Proteomes" id="UP000283509"/>
    </source>
</evidence>
<proteinExistence type="predicted"/>
<dbReference type="AlphaFoldDB" id="A0A423SPV3"/>
<gene>
    <name evidence="1" type="ORF">C7M84_015759</name>
</gene>
<comment type="caution">
    <text evidence="1">The sequence shown here is derived from an EMBL/GenBank/DDBJ whole genome shotgun (WGS) entry which is preliminary data.</text>
</comment>
<protein>
    <submittedName>
        <fullName evidence="1">Uncharacterized protein</fullName>
    </submittedName>
</protein>
<sequence length="169" mass="19027">MSTRIAYFEALRNNCSTMECMRRVSVCHNFVFKSLAFSAKYHPLAVKCTTTYTDPALVDFCAHVAVGDYKANGTMRTEVLKSRIEKYFCDEYSLLGDILARFPVCDSGLQGGGVVTPAWRCSWQPCEQAGVSVSWKVRRRRHTSASSAHISSSAGDFYCTCYQESRLIW</sequence>
<dbReference type="OrthoDB" id="6335566at2759"/>
<keyword evidence="2" id="KW-1185">Reference proteome</keyword>
<reference evidence="1 2" key="1">
    <citation type="submission" date="2018-04" db="EMBL/GenBank/DDBJ databases">
        <authorList>
            <person name="Zhang X."/>
            <person name="Yuan J."/>
            <person name="Li F."/>
            <person name="Xiang J."/>
        </authorList>
    </citation>
    <scope>NUCLEOTIDE SEQUENCE [LARGE SCALE GENOMIC DNA]</scope>
    <source>
        <tissue evidence="1">Muscle</tissue>
    </source>
</reference>
<reference evidence="1 2" key="2">
    <citation type="submission" date="2019-01" db="EMBL/GenBank/DDBJ databases">
        <title>The decoding of complex shrimp genome reveals the adaptation for benthos swimmer, frequently molting mechanism and breeding impact on genome.</title>
        <authorList>
            <person name="Sun Y."/>
            <person name="Gao Y."/>
            <person name="Yu Y."/>
        </authorList>
    </citation>
    <scope>NUCLEOTIDE SEQUENCE [LARGE SCALE GENOMIC DNA]</scope>
    <source>
        <tissue evidence="1">Muscle</tissue>
    </source>
</reference>
<name>A0A423SPV3_PENVA</name>
<accession>A0A423SPV3</accession>
<dbReference type="EMBL" id="QCYY01002971">
    <property type="protein sequence ID" value="ROT66237.1"/>
    <property type="molecule type" value="Genomic_DNA"/>
</dbReference>